<dbReference type="Proteomes" id="UP000030760">
    <property type="component" value="Unassembled WGS sequence"/>
</dbReference>
<reference evidence="3" key="1">
    <citation type="journal article" date="2013" name="Genome Announc.">
        <title>Draft Genome Sequence of Streptomyces bottropensis ATCC 25435, a Bottromycin-Producing Actinomycete.</title>
        <authorList>
            <person name="Zhang H."/>
            <person name="Zhou W."/>
            <person name="Zhuang Y."/>
            <person name="Liang X."/>
            <person name="Liu T."/>
        </authorList>
    </citation>
    <scope>NUCLEOTIDE SEQUENCE [LARGE SCALE GENOMIC DNA]</scope>
    <source>
        <strain evidence="3">ATCC 25435</strain>
    </source>
</reference>
<accession>M3FJV7</accession>
<organism evidence="2 3">
    <name type="scientific">Streptomyces bottropensis ATCC 25435</name>
    <dbReference type="NCBI Taxonomy" id="1054862"/>
    <lineage>
        <taxon>Bacteria</taxon>
        <taxon>Bacillati</taxon>
        <taxon>Actinomycetota</taxon>
        <taxon>Actinomycetes</taxon>
        <taxon>Kitasatosporales</taxon>
        <taxon>Streptomycetaceae</taxon>
        <taxon>Streptomyces</taxon>
    </lineage>
</organism>
<evidence type="ECO:0000313" key="3">
    <source>
        <dbReference type="Proteomes" id="UP000030760"/>
    </source>
</evidence>
<protein>
    <recommendedName>
        <fullName evidence="4">Transposase</fullName>
    </recommendedName>
</protein>
<dbReference type="AlphaFoldDB" id="M3FJV7"/>
<sequence length="174" mass="19280">MDTKGLPLFVMVTPADMTDRNAAKEVLFRLRLMHPGIIIVWAGSAYAGQLATWAKTYLNLTIKTVSRLDHACMEARTRLRTAHPTLRVAHHLGSDHPHEQANHPPKLPQRRPASIPGSPAGLIVSKAGAITLAQTRPRAPLSHRRRSLSADPTLNGFAALRGGLPRRCMSWWRR</sequence>
<dbReference type="EMBL" id="KB405095">
    <property type="protein sequence ID" value="EMF52364.1"/>
    <property type="molecule type" value="Genomic_DNA"/>
</dbReference>
<evidence type="ECO:0008006" key="4">
    <source>
        <dbReference type="Google" id="ProtNLM"/>
    </source>
</evidence>
<feature type="region of interest" description="Disordered" evidence="1">
    <location>
        <begin position="93"/>
        <end position="118"/>
    </location>
</feature>
<evidence type="ECO:0000256" key="1">
    <source>
        <dbReference type="SAM" id="MobiDB-lite"/>
    </source>
</evidence>
<evidence type="ECO:0000313" key="2">
    <source>
        <dbReference type="EMBL" id="EMF52364.1"/>
    </source>
</evidence>
<gene>
    <name evidence="2" type="ORF">SBD_6886</name>
</gene>
<proteinExistence type="predicted"/>
<name>M3FJV7_9ACTN</name>